<name>A0A137PHF0_CONC2</name>
<evidence type="ECO:0000313" key="4">
    <source>
        <dbReference type="Proteomes" id="UP000070444"/>
    </source>
</evidence>
<dbReference type="InterPro" id="IPR011993">
    <property type="entry name" value="PH-like_dom_sf"/>
</dbReference>
<feature type="compositionally biased region" description="Low complexity" evidence="1">
    <location>
        <begin position="468"/>
        <end position="484"/>
    </location>
</feature>
<accession>A0A137PHF0</accession>
<dbReference type="EMBL" id="KQ964423">
    <property type="protein sequence ID" value="KXN74429.1"/>
    <property type="molecule type" value="Genomic_DNA"/>
</dbReference>
<dbReference type="Pfam" id="PF00169">
    <property type="entry name" value="PH"/>
    <property type="match status" value="1"/>
</dbReference>
<feature type="domain" description="PH" evidence="2">
    <location>
        <begin position="66"/>
        <end position="169"/>
    </location>
</feature>
<dbReference type="Gene3D" id="2.30.29.30">
    <property type="entry name" value="Pleckstrin-homology domain (PH domain)/Phosphotyrosine-binding domain (PTB)"/>
    <property type="match status" value="2"/>
</dbReference>
<reference evidence="3 4" key="1">
    <citation type="journal article" date="2015" name="Genome Biol. Evol.">
        <title>Phylogenomic analyses indicate that early fungi evolved digesting cell walls of algal ancestors of land plants.</title>
        <authorList>
            <person name="Chang Y."/>
            <person name="Wang S."/>
            <person name="Sekimoto S."/>
            <person name="Aerts A.L."/>
            <person name="Choi C."/>
            <person name="Clum A."/>
            <person name="LaButti K.M."/>
            <person name="Lindquist E.A."/>
            <person name="Yee Ngan C."/>
            <person name="Ohm R.A."/>
            <person name="Salamov A.A."/>
            <person name="Grigoriev I.V."/>
            <person name="Spatafora J.W."/>
            <person name="Berbee M.L."/>
        </authorList>
    </citation>
    <scope>NUCLEOTIDE SEQUENCE [LARGE SCALE GENOMIC DNA]</scope>
    <source>
        <strain evidence="3 4">NRRL 28638</strain>
    </source>
</reference>
<feature type="compositionally biased region" description="Polar residues" evidence="1">
    <location>
        <begin position="206"/>
        <end position="218"/>
    </location>
</feature>
<dbReference type="AlphaFoldDB" id="A0A137PHF0"/>
<feature type="compositionally biased region" description="Acidic residues" evidence="1">
    <location>
        <begin position="194"/>
        <end position="203"/>
    </location>
</feature>
<evidence type="ECO:0000259" key="2">
    <source>
        <dbReference type="PROSITE" id="PS50003"/>
    </source>
</evidence>
<evidence type="ECO:0000256" key="1">
    <source>
        <dbReference type="SAM" id="MobiDB-lite"/>
    </source>
</evidence>
<sequence>PQSQSPPGSPTQSKDVRNQFGLFWHGAGHWLDAFQRIDSYPLNNGDIIELQDIDHFVYLPKELYHYHYAEGELNKLSGGLHPVWKKRWFVLQGRILWYSAKQSDPSPTASADLSKPFVVQETSAGFSGNPNNETCLVLKFGTSTKCWWLKADDAVEIDHWRRILITLHKELSDHCNVTHAAHPKIVPTASNITEEEEEIETDTDSGRPSSLMEVSTQGDDMGMPKPSLQRPNHRIKAGFMFRKMMVTNTYKPRYFVLRGKGLTCYRSDRFDKPNNQGHQLISLIAARVTYYHRNERYYFIIVDEQDSNNMDHDDLFGPPRTSQVFKGKKSKGGNGDGKSAKKAASADFKSFVSSAKSLPMRLGGLIQQAKGGQRAVEKIFVETESEFLDWKYAIENIAGCEVTKHEDYLESQANEDGRNRDTKSMLSRVTASSIWSKIGKQSWLKGRKPKKSSNQDDSVAFSDSEAKTSYNRGNNSSNNTSSYGVESNQIPTESSNGYSNSNYRFSKFLKSRTKKDVSSPAMSTASPSSSRVGIHEGHTRSNTYDDVDNDISINDEESVNNKHLPEIEDFQEIKLTISNSPLSPPHLSKSSISIGYPEMGESLGIIGDERDRDAHFDPTNTQRIQNHKMSAIPSGNNRTIPSGMGIGGYGMPNHLSDKSNEVKIKVSKMNISHKFTWMKRSTTTKD</sequence>
<dbReference type="SUPFAM" id="SSF50729">
    <property type="entry name" value="PH domain-like"/>
    <property type="match status" value="2"/>
</dbReference>
<dbReference type="SMART" id="SM00233">
    <property type="entry name" value="PH"/>
    <property type="match status" value="2"/>
</dbReference>
<feature type="region of interest" description="Disordered" evidence="1">
    <location>
        <begin position="443"/>
        <end position="498"/>
    </location>
</feature>
<evidence type="ECO:0000313" key="3">
    <source>
        <dbReference type="EMBL" id="KXN74429.1"/>
    </source>
</evidence>
<dbReference type="Proteomes" id="UP000070444">
    <property type="component" value="Unassembled WGS sequence"/>
</dbReference>
<feature type="non-terminal residue" evidence="3">
    <location>
        <position position="1"/>
    </location>
</feature>
<proteinExistence type="predicted"/>
<dbReference type="PROSITE" id="PS50003">
    <property type="entry name" value="PH_DOMAIN"/>
    <property type="match status" value="2"/>
</dbReference>
<keyword evidence="4" id="KW-1185">Reference proteome</keyword>
<organism evidence="3 4">
    <name type="scientific">Conidiobolus coronatus (strain ATCC 28846 / CBS 209.66 / NRRL 28638)</name>
    <name type="common">Delacroixia coronata</name>
    <dbReference type="NCBI Taxonomy" id="796925"/>
    <lineage>
        <taxon>Eukaryota</taxon>
        <taxon>Fungi</taxon>
        <taxon>Fungi incertae sedis</taxon>
        <taxon>Zoopagomycota</taxon>
        <taxon>Entomophthoromycotina</taxon>
        <taxon>Entomophthoromycetes</taxon>
        <taxon>Entomophthorales</taxon>
        <taxon>Ancylistaceae</taxon>
        <taxon>Conidiobolus</taxon>
    </lineage>
</organism>
<dbReference type="OrthoDB" id="5588474at2759"/>
<gene>
    <name evidence="3" type="ORF">CONCODRAFT_2437</name>
</gene>
<protein>
    <recommendedName>
        <fullName evidence="2">PH domain-containing protein</fullName>
    </recommendedName>
</protein>
<feature type="compositionally biased region" description="Low complexity" evidence="1">
    <location>
        <begin position="518"/>
        <end position="530"/>
    </location>
</feature>
<feature type="region of interest" description="Disordered" evidence="1">
    <location>
        <begin position="194"/>
        <end position="229"/>
    </location>
</feature>
<feature type="compositionally biased region" description="Polar residues" evidence="1">
    <location>
        <begin position="485"/>
        <end position="498"/>
    </location>
</feature>
<feature type="region of interest" description="Disordered" evidence="1">
    <location>
        <begin position="318"/>
        <end position="341"/>
    </location>
</feature>
<dbReference type="InterPro" id="IPR001849">
    <property type="entry name" value="PH_domain"/>
</dbReference>
<feature type="domain" description="PH" evidence="2">
    <location>
        <begin position="233"/>
        <end position="399"/>
    </location>
</feature>
<dbReference type="CDD" id="cd00821">
    <property type="entry name" value="PH"/>
    <property type="match status" value="1"/>
</dbReference>
<feature type="region of interest" description="Disordered" evidence="1">
    <location>
        <begin position="514"/>
        <end position="550"/>
    </location>
</feature>